<gene>
    <name evidence="4" type="ORF">KEM09_16010</name>
</gene>
<name>A0ABS5KD09_9BACT</name>
<dbReference type="Gene3D" id="2.60.120.1440">
    <property type="match status" value="1"/>
</dbReference>
<feature type="transmembrane region" description="Helical" evidence="1">
    <location>
        <begin position="88"/>
        <end position="109"/>
    </location>
</feature>
<evidence type="ECO:0000259" key="3">
    <source>
        <dbReference type="Pfam" id="PF16344"/>
    </source>
</evidence>
<dbReference type="Pfam" id="PF04773">
    <property type="entry name" value="FecR"/>
    <property type="match status" value="1"/>
</dbReference>
<evidence type="ECO:0000259" key="2">
    <source>
        <dbReference type="Pfam" id="PF04773"/>
    </source>
</evidence>
<dbReference type="PIRSF" id="PIRSF018266">
    <property type="entry name" value="FecR"/>
    <property type="match status" value="1"/>
</dbReference>
<dbReference type="PANTHER" id="PTHR30273:SF2">
    <property type="entry name" value="PROTEIN FECR"/>
    <property type="match status" value="1"/>
</dbReference>
<dbReference type="RefSeq" id="WP_212229823.1">
    <property type="nucleotide sequence ID" value="NZ_JAGUCN010000020.1"/>
</dbReference>
<sequence>MSKQSIENRIIDYLEGNLSKSEQISLASWVKEKDSNARYYTEVKDVWESSCLNASEIADTGNEWIRFKTHIQDVSIKSASQLKKVLRIWQSVAAVVAVLLLSVSFFMFFQTEADTGSLIVKTVVPSGEKSKLELPDGTSVWINSESVLSYNTDYGRHNREVKLDGEAYFEVAANEALPFKVLTKDCEVKVVGTKFNVMAYETAPVTETSLLEGRVDVALFDGTRAEIKPGQLAYANSEEGKLQVVEGNIQNIICWKDNVLKLDNTPLSEVIEKLSKWYGVQIELKNSELLAQKRFTFTVKSESLSELLTIMKLVQPLDYQINGEQVSITILNP</sequence>
<proteinExistence type="predicted"/>
<accession>A0ABS5KD09</accession>
<keyword evidence="1" id="KW-1133">Transmembrane helix</keyword>
<dbReference type="InterPro" id="IPR032508">
    <property type="entry name" value="FecR_C"/>
</dbReference>
<dbReference type="EMBL" id="JAGUCN010000020">
    <property type="protein sequence ID" value="MBS2212924.1"/>
    <property type="molecule type" value="Genomic_DNA"/>
</dbReference>
<evidence type="ECO:0000313" key="5">
    <source>
        <dbReference type="Proteomes" id="UP000721861"/>
    </source>
</evidence>
<keyword evidence="1" id="KW-0472">Membrane</keyword>
<keyword evidence="1" id="KW-0812">Transmembrane</keyword>
<dbReference type="Gene3D" id="3.55.50.30">
    <property type="match status" value="1"/>
</dbReference>
<evidence type="ECO:0000313" key="4">
    <source>
        <dbReference type="EMBL" id="MBS2212924.1"/>
    </source>
</evidence>
<dbReference type="PANTHER" id="PTHR30273">
    <property type="entry name" value="PERIPLASMIC SIGNAL SENSOR AND SIGMA FACTOR ACTIVATOR FECR-RELATED"/>
    <property type="match status" value="1"/>
</dbReference>
<comment type="caution">
    <text evidence="4">The sequence shown here is derived from an EMBL/GenBank/DDBJ whole genome shotgun (WGS) entry which is preliminary data.</text>
</comment>
<feature type="domain" description="Protein FecR C-terminal" evidence="3">
    <location>
        <begin position="260"/>
        <end position="328"/>
    </location>
</feature>
<keyword evidence="5" id="KW-1185">Reference proteome</keyword>
<organism evidence="4 5">
    <name type="scientific">Carboxylicivirga mesophila</name>
    <dbReference type="NCBI Taxonomy" id="1166478"/>
    <lineage>
        <taxon>Bacteria</taxon>
        <taxon>Pseudomonadati</taxon>
        <taxon>Bacteroidota</taxon>
        <taxon>Bacteroidia</taxon>
        <taxon>Marinilabiliales</taxon>
        <taxon>Marinilabiliaceae</taxon>
        <taxon>Carboxylicivirga</taxon>
    </lineage>
</organism>
<feature type="domain" description="FecR protein" evidence="2">
    <location>
        <begin position="124"/>
        <end position="215"/>
    </location>
</feature>
<dbReference type="Proteomes" id="UP000721861">
    <property type="component" value="Unassembled WGS sequence"/>
</dbReference>
<dbReference type="InterPro" id="IPR006860">
    <property type="entry name" value="FecR"/>
</dbReference>
<dbReference type="InterPro" id="IPR012373">
    <property type="entry name" value="Ferrdict_sens_TM"/>
</dbReference>
<dbReference type="Pfam" id="PF16344">
    <property type="entry name" value="FecR_C"/>
    <property type="match status" value="1"/>
</dbReference>
<reference evidence="4 5" key="1">
    <citation type="journal article" date="2014" name="Int. J. Syst. Evol. Microbiol.">
        <title>Carboxylicivirga gen. nov. in the family Marinilabiliaceae with two novel species, Carboxylicivirga mesophila sp. nov. and Carboxylicivirga taeanensis sp. nov., and reclassification of Cytophaga fermentans as Saccharicrinis fermentans gen. nov., comb. nov.</title>
        <authorList>
            <person name="Yang S.H."/>
            <person name="Seo H.S."/>
            <person name="Woo J.H."/>
            <person name="Oh H.M."/>
            <person name="Jang H."/>
            <person name="Lee J.H."/>
            <person name="Kim S.J."/>
            <person name="Kwon K.K."/>
        </authorList>
    </citation>
    <scope>NUCLEOTIDE SEQUENCE [LARGE SCALE GENOMIC DNA]</scope>
    <source>
        <strain evidence="4 5">JCM 18290</strain>
    </source>
</reference>
<protein>
    <submittedName>
        <fullName evidence="4">DUF4974 domain-containing protein</fullName>
    </submittedName>
</protein>
<evidence type="ECO:0000256" key="1">
    <source>
        <dbReference type="SAM" id="Phobius"/>
    </source>
</evidence>